<name>A0A366HGI4_9BURK</name>
<protein>
    <submittedName>
        <fullName evidence="4">Lipopolysaccharide/colanic/teichoic acid biosynthesis glycosyltransferase</fullName>
    </submittedName>
</protein>
<dbReference type="PANTHER" id="PTHR30576">
    <property type="entry name" value="COLANIC BIOSYNTHESIS UDP-GLUCOSE LIPID CARRIER TRANSFERASE"/>
    <property type="match status" value="1"/>
</dbReference>
<keyword evidence="2" id="KW-0812">Transmembrane</keyword>
<keyword evidence="5" id="KW-1185">Reference proteome</keyword>
<dbReference type="AlphaFoldDB" id="A0A366HGI4"/>
<evidence type="ECO:0000313" key="5">
    <source>
        <dbReference type="Proteomes" id="UP000253628"/>
    </source>
</evidence>
<evidence type="ECO:0000256" key="1">
    <source>
        <dbReference type="ARBA" id="ARBA00006464"/>
    </source>
</evidence>
<dbReference type="Proteomes" id="UP000253628">
    <property type="component" value="Unassembled WGS sequence"/>
</dbReference>
<reference evidence="4 5" key="1">
    <citation type="submission" date="2018-06" db="EMBL/GenBank/DDBJ databases">
        <title>Genomic Encyclopedia of Type Strains, Phase IV (KMG-IV): sequencing the most valuable type-strain genomes for metagenomic binning, comparative biology and taxonomic classification.</title>
        <authorList>
            <person name="Goeker M."/>
        </authorList>
    </citation>
    <scope>NUCLEOTIDE SEQUENCE [LARGE SCALE GENOMIC DNA]</scope>
    <source>
        <strain evidence="4 5">DSM 25520</strain>
    </source>
</reference>
<dbReference type="Pfam" id="PF02397">
    <property type="entry name" value="Bac_transf"/>
    <property type="match status" value="1"/>
</dbReference>
<dbReference type="EMBL" id="QNRQ01000002">
    <property type="protein sequence ID" value="RBP41709.1"/>
    <property type="molecule type" value="Genomic_DNA"/>
</dbReference>
<gene>
    <name evidence="4" type="ORF">DFR37_10288</name>
</gene>
<feature type="domain" description="Bacterial sugar transferase" evidence="3">
    <location>
        <begin position="3"/>
        <end position="196"/>
    </location>
</feature>
<comment type="similarity">
    <text evidence="1">Belongs to the bacterial sugar transferase family.</text>
</comment>
<evidence type="ECO:0000259" key="3">
    <source>
        <dbReference type="Pfam" id="PF02397"/>
    </source>
</evidence>
<dbReference type="RefSeq" id="WP_113931971.1">
    <property type="nucleotide sequence ID" value="NZ_JACCEU010000002.1"/>
</dbReference>
<comment type="caution">
    <text evidence="4">The sequence shown here is derived from an EMBL/GenBank/DDBJ whole genome shotgun (WGS) entry which is preliminary data.</text>
</comment>
<keyword evidence="2" id="KW-1133">Transmembrane helix</keyword>
<keyword evidence="2" id="KW-0472">Membrane</keyword>
<keyword evidence="4" id="KW-0808">Transferase</keyword>
<dbReference type="InterPro" id="IPR003362">
    <property type="entry name" value="Bact_transf"/>
</dbReference>
<feature type="transmembrane region" description="Helical" evidence="2">
    <location>
        <begin position="6"/>
        <end position="29"/>
    </location>
</feature>
<accession>A0A366HGI4</accession>
<evidence type="ECO:0000313" key="4">
    <source>
        <dbReference type="EMBL" id="RBP41709.1"/>
    </source>
</evidence>
<dbReference type="PANTHER" id="PTHR30576:SF20">
    <property type="entry name" value="QUINOVOSAMINEPHOSPHOTRANSFERAE-RELATED"/>
    <property type="match status" value="1"/>
</dbReference>
<organism evidence="4 5">
    <name type="scientific">Eoetvoesiella caeni</name>
    <dbReference type="NCBI Taxonomy" id="645616"/>
    <lineage>
        <taxon>Bacteria</taxon>
        <taxon>Pseudomonadati</taxon>
        <taxon>Pseudomonadota</taxon>
        <taxon>Betaproteobacteria</taxon>
        <taxon>Burkholderiales</taxon>
        <taxon>Alcaligenaceae</taxon>
        <taxon>Eoetvoesiella</taxon>
    </lineage>
</organism>
<evidence type="ECO:0000256" key="2">
    <source>
        <dbReference type="SAM" id="Phobius"/>
    </source>
</evidence>
<dbReference type="GO" id="GO:0016780">
    <property type="term" value="F:phosphotransferase activity, for other substituted phosphate groups"/>
    <property type="evidence" value="ECO:0007669"/>
    <property type="project" value="TreeGrafter"/>
</dbReference>
<dbReference type="OrthoDB" id="9808602at2"/>
<sequence length="197" mass="22730">MTKRLFDILFSILALSLLSPLLLIVTIWIKLDSKGPVFFRQVRVARYGAKFRIFKFRTMSDNTESLGLQITTDNDPRITKAGIFLRKYKVDELPQFINVLLGDMSIVGPRPEVPKYVAYYPEEIRQLVLSIRPGITDKASIEFKNENALLKSSSNSEKIYIENIIPIKLRYYTDYARNRTMIGDVKIIMHTIASIIH</sequence>
<proteinExistence type="inferred from homology"/>